<name>A0AAV6XKH9_9LAMI</name>
<proteinExistence type="predicted"/>
<accession>A0AAV6XKH9</accession>
<organism evidence="2 3">
    <name type="scientific">Buddleja alternifolia</name>
    <dbReference type="NCBI Taxonomy" id="168488"/>
    <lineage>
        <taxon>Eukaryota</taxon>
        <taxon>Viridiplantae</taxon>
        <taxon>Streptophyta</taxon>
        <taxon>Embryophyta</taxon>
        <taxon>Tracheophyta</taxon>
        <taxon>Spermatophyta</taxon>
        <taxon>Magnoliopsida</taxon>
        <taxon>eudicotyledons</taxon>
        <taxon>Gunneridae</taxon>
        <taxon>Pentapetalae</taxon>
        <taxon>asterids</taxon>
        <taxon>lamiids</taxon>
        <taxon>Lamiales</taxon>
        <taxon>Scrophulariaceae</taxon>
        <taxon>Buddlejeae</taxon>
        <taxon>Buddleja</taxon>
    </lineage>
</organism>
<evidence type="ECO:0000256" key="1">
    <source>
        <dbReference type="SAM" id="Coils"/>
    </source>
</evidence>
<comment type="caution">
    <text evidence="2">The sequence shown here is derived from an EMBL/GenBank/DDBJ whole genome shotgun (WGS) entry which is preliminary data.</text>
</comment>
<gene>
    <name evidence="2" type="ORF">BUALT_Bualt07G0105500</name>
</gene>
<protein>
    <recommendedName>
        <fullName evidence="4">Retrotransposon gag domain-containing protein</fullName>
    </recommendedName>
</protein>
<reference evidence="2" key="1">
    <citation type="submission" date="2019-10" db="EMBL/GenBank/DDBJ databases">
        <authorList>
            <person name="Zhang R."/>
            <person name="Pan Y."/>
            <person name="Wang J."/>
            <person name="Ma R."/>
            <person name="Yu S."/>
        </authorList>
    </citation>
    <scope>NUCLEOTIDE SEQUENCE</scope>
    <source>
        <strain evidence="2">LA-IB0</strain>
        <tissue evidence="2">Leaf</tissue>
    </source>
</reference>
<keyword evidence="1" id="KW-0175">Coiled coil</keyword>
<dbReference type="EMBL" id="WHWC01000007">
    <property type="protein sequence ID" value="KAG8379598.1"/>
    <property type="molecule type" value="Genomic_DNA"/>
</dbReference>
<dbReference type="Proteomes" id="UP000826271">
    <property type="component" value="Unassembled WGS sequence"/>
</dbReference>
<feature type="coiled-coil region" evidence="1">
    <location>
        <begin position="8"/>
        <end position="42"/>
    </location>
</feature>
<evidence type="ECO:0000313" key="3">
    <source>
        <dbReference type="Proteomes" id="UP000826271"/>
    </source>
</evidence>
<evidence type="ECO:0000313" key="2">
    <source>
        <dbReference type="EMBL" id="KAG8379598.1"/>
    </source>
</evidence>
<evidence type="ECO:0008006" key="4">
    <source>
        <dbReference type="Google" id="ProtNLM"/>
    </source>
</evidence>
<dbReference type="AlphaFoldDB" id="A0AAV6XKH9"/>
<keyword evidence="3" id="KW-1185">Reference proteome</keyword>
<sequence>MVETTRSNTELRKDVDSLKESCERIEKTIEDMRNMLPKLIENQQHPLLNVNGRLGLFRDIGESPGTRALHSWGSGYEIQPKVSRVEFSHFNGEDLRGWLYKCEQFFEIDDTPPTAKVKFVVVHLEELVNLKQVANVQHYFDKFVNCLELPDQYAFNCFFGGLKSEISVNVRMFRPKSLQEAISLAKLQEQADSVSHKRPPLFSKPL</sequence>